<proteinExistence type="predicted"/>
<comment type="caution">
    <text evidence="2">The sequence shown here is derived from an EMBL/GenBank/DDBJ whole genome shotgun (WGS) entry which is preliminary data.</text>
</comment>
<dbReference type="EMBL" id="MU853754">
    <property type="protein sequence ID" value="KAK3945649.1"/>
    <property type="molecule type" value="Genomic_DNA"/>
</dbReference>
<organism evidence="2 3">
    <name type="scientific">Diplogelasinospora grovesii</name>
    <dbReference type="NCBI Taxonomy" id="303347"/>
    <lineage>
        <taxon>Eukaryota</taxon>
        <taxon>Fungi</taxon>
        <taxon>Dikarya</taxon>
        <taxon>Ascomycota</taxon>
        <taxon>Pezizomycotina</taxon>
        <taxon>Sordariomycetes</taxon>
        <taxon>Sordariomycetidae</taxon>
        <taxon>Sordariales</taxon>
        <taxon>Diplogelasinosporaceae</taxon>
        <taxon>Diplogelasinospora</taxon>
    </lineage>
</organism>
<evidence type="ECO:0000313" key="2">
    <source>
        <dbReference type="EMBL" id="KAK3945649.1"/>
    </source>
</evidence>
<accession>A0AAN6S9P9</accession>
<feature type="transmembrane region" description="Helical" evidence="1">
    <location>
        <begin position="41"/>
        <end position="59"/>
    </location>
</feature>
<keyword evidence="1" id="KW-0812">Transmembrane</keyword>
<dbReference type="Proteomes" id="UP001303473">
    <property type="component" value="Unassembled WGS sequence"/>
</dbReference>
<evidence type="ECO:0000313" key="3">
    <source>
        <dbReference type="Proteomes" id="UP001303473"/>
    </source>
</evidence>
<name>A0AAN6S9P9_9PEZI</name>
<evidence type="ECO:0000256" key="1">
    <source>
        <dbReference type="SAM" id="Phobius"/>
    </source>
</evidence>
<sequence length="107" mass="12186">MGACLVVRHRVKGTKHKLMHTQYRVHSTIPRRARMLCWRQAHGPGYMAIYCGFLVRGGFSPLLLQAHQTLSASWLGPIGQPVYISILLVCCFSWHRMRGDLFGRGVH</sequence>
<gene>
    <name evidence="2" type="ORF">QBC46DRAFT_95710</name>
</gene>
<keyword evidence="3" id="KW-1185">Reference proteome</keyword>
<keyword evidence="1" id="KW-1133">Transmembrane helix</keyword>
<reference evidence="3" key="1">
    <citation type="journal article" date="2023" name="Mol. Phylogenet. Evol.">
        <title>Genome-scale phylogeny and comparative genomics of the fungal order Sordariales.</title>
        <authorList>
            <person name="Hensen N."/>
            <person name="Bonometti L."/>
            <person name="Westerberg I."/>
            <person name="Brannstrom I.O."/>
            <person name="Guillou S."/>
            <person name="Cros-Aarteil S."/>
            <person name="Calhoun S."/>
            <person name="Haridas S."/>
            <person name="Kuo A."/>
            <person name="Mondo S."/>
            <person name="Pangilinan J."/>
            <person name="Riley R."/>
            <person name="LaButti K."/>
            <person name="Andreopoulos B."/>
            <person name="Lipzen A."/>
            <person name="Chen C."/>
            <person name="Yan M."/>
            <person name="Daum C."/>
            <person name="Ng V."/>
            <person name="Clum A."/>
            <person name="Steindorff A."/>
            <person name="Ohm R.A."/>
            <person name="Martin F."/>
            <person name="Silar P."/>
            <person name="Natvig D.O."/>
            <person name="Lalanne C."/>
            <person name="Gautier V."/>
            <person name="Ament-Velasquez S.L."/>
            <person name="Kruys A."/>
            <person name="Hutchinson M.I."/>
            <person name="Powell A.J."/>
            <person name="Barry K."/>
            <person name="Miller A.N."/>
            <person name="Grigoriev I.V."/>
            <person name="Debuchy R."/>
            <person name="Gladieux P."/>
            <person name="Hiltunen Thoren M."/>
            <person name="Johannesson H."/>
        </authorList>
    </citation>
    <scope>NUCLEOTIDE SEQUENCE [LARGE SCALE GENOMIC DNA]</scope>
    <source>
        <strain evidence="3">CBS 340.73</strain>
    </source>
</reference>
<feature type="transmembrane region" description="Helical" evidence="1">
    <location>
        <begin position="71"/>
        <end position="94"/>
    </location>
</feature>
<keyword evidence="1" id="KW-0472">Membrane</keyword>
<protein>
    <submittedName>
        <fullName evidence="2">Uncharacterized protein</fullName>
    </submittedName>
</protein>
<dbReference type="AlphaFoldDB" id="A0AAN6S9P9"/>